<evidence type="ECO:0000256" key="1">
    <source>
        <dbReference type="ARBA" id="ARBA00001947"/>
    </source>
</evidence>
<dbReference type="InterPro" id="IPR013149">
    <property type="entry name" value="ADH-like_C"/>
</dbReference>
<dbReference type="PANTHER" id="PTHR43161">
    <property type="entry name" value="SORBITOL DEHYDROGENASE"/>
    <property type="match status" value="1"/>
</dbReference>
<dbReference type="SUPFAM" id="SSF51735">
    <property type="entry name" value="NAD(P)-binding Rossmann-fold domains"/>
    <property type="match status" value="1"/>
</dbReference>
<dbReference type="Proteomes" id="UP000824998">
    <property type="component" value="Unassembled WGS sequence"/>
</dbReference>
<organism evidence="11 12">
    <name type="scientific">Amylocarpus encephaloides</name>
    <dbReference type="NCBI Taxonomy" id="45428"/>
    <lineage>
        <taxon>Eukaryota</taxon>
        <taxon>Fungi</taxon>
        <taxon>Dikarya</taxon>
        <taxon>Ascomycota</taxon>
        <taxon>Pezizomycotina</taxon>
        <taxon>Leotiomycetes</taxon>
        <taxon>Helotiales</taxon>
        <taxon>Helotiales incertae sedis</taxon>
        <taxon>Amylocarpus</taxon>
    </lineage>
</organism>
<name>A0A9P7YMD2_9HELO</name>
<dbReference type="PANTHER" id="PTHR43161:SF4">
    <property type="entry name" value="D-XYLULOSE REDUCTASE"/>
    <property type="match status" value="1"/>
</dbReference>
<evidence type="ECO:0000259" key="9">
    <source>
        <dbReference type="Pfam" id="PF00107"/>
    </source>
</evidence>
<gene>
    <name evidence="11" type="ORF">BJ875DRAFT_458268</name>
</gene>
<dbReference type="SUPFAM" id="SSF50129">
    <property type="entry name" value="GroES-like"/>
    <property type="match status" value="1"/>
</dbReference>
<dbReference type="InterPro" id="IPR011032">
    <property type="entry name" value="GroES-like_sf"/>
</dbReference>
<dbReference type="Gene3D" id="3.90.180.10">
    <property type="entry name" value="Medium-chain alcohol dehydrogenases, catalytic domain"/>
    <property type="match status" value="1"/>
</dbReference>
<dbReference type="EMBL" id="MU251423">
    <property type="protein sequence ID" value="KAG9235730.1"/>
    <property type="molecule type" value="Genomic_DNA"/>
</dbReference>
<comment type="pathway">
    <text evidence="2">Carbohydrate degradation.</text>
</comment>
<dbReference type="CDD" id="cd05285">
    <property type="entry name" value="sorbitol_DH"/>
    <property type="match status" value="1"/>
</dbReference>
<evidence type="ECO:0000313" key="12">
    <source>
        <dbReference type="Proteomes" id="UP000824998"/>
    </source>
</evidence>
<dbReference type="Gene3D" id="3.40.50.720">
    <property type="entry name" value="NAD(P)-binding Rossmann-like Domain"/>
    <property type="match status" value="1"/>
</dbReference>
<evidence type="ECO:0000313" key="11">
    <source>
        <dbReference type="EMBL" id="KAG9235730.1"/>
    </source>
</evidence>
<feature type="domain" description="Alcohol dehydrogenase-like C-terminal" evidence="9">
    <location>
        <begin position="220"/>
        <end position="354"/>
    </location>
</feature>
<dbReference type="AlphaFoldDB" id="A0A9P7YMD2"/>
<evidence type="ECO:0000256" key="7">
    <source>
        <dbReference type="ARBA" id="ARBA00023027"/>
    </source>
</evidence>
<dbReference type="InterPro" id="IPR002328">
    <property type="entry name" value="ADH_Zn_CS"/>
</dbReference>
<evidence type="ECO:0000256" key="6">
    <source>
        <dbReference type="ARBA" id="ARBA00023002"/>
    </source>
</evidence>
<dbReference type="Pfam" id="PF08240">
    <property type="entry name" value="ADH_N"/>
    <property type="match status" value="1"/>
</dbReference>
<accession>A0A9P7YMD2</accession>
<dbReference type="InterPro" id="IPR045306">
    <property type="entry name" value="SDH-like"/>
</dbReference>
<evidence type="ECO:0000256" key="4">
    <source>
        <dbReference type="ARBA" id="ARBA00022723"/>
    </source>
</evidence>
<reference evidence="11" key="1">
    <citation type="journal article" date="2021" name="IMA Fungus">
        <title>Genomic characterization of three marine fungi, including Emericellopsis atlantica sp. nov. with signatures of a generalist lifestyle and marine biomass degradation.</title>
        <authorList>
            <person name="Hagestad O.C."/>
            <person name="Hou L."/>
            <person name="Andersen J.H."/>
            <person name="Hansen E.H."/>
            <person name="Altermark B."/>
            <person name="Li C."/>
            <person name="Kuhnert E."/>
            <person name="Cox R.J."/>
            <person name="Crous P.W."/>
            <person name="Spatafora J.W."/>
            <person name="Lail K."/>
            <person name="Amirebrahimi M."/>
            <person name="Lipzen A."/>
            <person name="Pangilinan J."/>
            <person name="Andreopoulos W."/>
            <person name="Hayes R.D."/>
            <person name="Ng V."/>
            <person name="Grigoriev I.V."/>
            <person name="Jackson S.A."/>
            <person name="Sutton T.D.S."/>
            <person name="Dobson A.D.W."/>
            <person name="Rama T."/>
        </authorList>
    </citation>
    <scope>NUCLEOTIDE SEQUENCE</scope>
    <source>
        <strain evidence="11">TRa018bII</strain>
    </source>
</reference>
<dbReference type="GO" id="GO:0006062">
    <property type="term" value="P:sorbitol catabolic process"/>
    <property type="evidence" value="ECO:0007669"/>
    <property type="project" value="TreeGrafter"/>
</dbReference>
<dbReference type="OrthoDB" id="2148442at2759"/>
<sequence>MAPSLDETPTTTLPHNGSKLGTTSACCYSGVDSKSASSQQMRDVKNPSLHVTKDRTIKMAEAPILRPGPGDALIHVKVTGICGSDVHFWRSGKIGTLTVDGDCILGHEAAGIVLEVGEGVTTLKKGDRVAMEPQVPCGTCFLCSNGNYNLCDDVQFAGVYPYHGSLQRYKVHPARWLHKIPDNVTYSQGALLEPLSVVMHGITRTRLALGRGAVVCGAGPIGLIALAAARASGAHPIVITDLEPRRLKFAKEFVPSCQRYQIDRSLDAQGNARGIRKLFGETEYHAPETILECTGVESSIVTAAYTVRRGGDLMVIGVGKDIMNNLPFMHISLAEINLKFINRYSDTWPSGIRALEGEILDLDKLVTHTFPLEEAISAMELCGDITKGSIKVHVVDDRDDVGL</sequence>
<dbReference type="PROSITE" id="PS00059">
    <property type="entry name" value="ADH_ZINC"/>
    <property type="match status" value="1"/>
</dbReference>
<comment type="similarity">
    <text evidence="3 8">Belongs to the zinc-containing alcohol dehydrogenase family.</text>
</comment>
<keyword evidence="12" id="KW-1185">Reference proteome</keyword>
<evidence type="ECO:0000256" key="2">
    <source>
        <dbReference type="ARBA" id="ARBA00004921"/>
    </source>
</evidence>
<dbReference type="Pfam" id="PF00107">
    <property type="entry name" value="ADH_zinc_N"/>
    <property type="match status" value="1"/>
</dbReference>
<dbReference type="GO" id="GO:0008270">
    <property type="term" value="F:zinc ion binding"/>
    <property type="evidence" value="ECO:0007669"/>
    <property type="project" value="InterPro"/>
</dbReference>
<protein>
    <submittedName>
        <fullName evidence="11">Alcohol dehydrogenase</fullName>
    </submittedName>
</protein>
<dbReference type="InterPro" id="IPR013154">
    <property type="entry name" value="ADH-like_N"/>
</dbReference>
<evidence type="ECO:0000256" key="3">
    <source>
        <dbReference type="ARBA" id="ARBA00008072"/>
    </source>
</evidence>
<proteinExistence type="inferred from homology"/>
<keyword evidence="5 8" id="KW-0862">Zinc</keyword>
<dbReference type="InterPro" id="IPR036291">
    <property type="entry name" value="NAD(P)-bd_dom_sf"/>
</dbReference>
<evidence type="ECO:0000256" key="5">
    <source>
        <dbReference type="ARBA" id="ARBA00022833"/>
    </source>
</evidence>
<evidence type="ECO:0000259" key="10">
    <source>
        <dbReference type="Pfam" id="PF08240"/>
    </source>
</evidence>
<comment type="cofactor">
    <cofactor evidence="1 8">
        <name>Zn(2+)</name>
        <dbReference type="ChEBI" id="CHEBI:29105"/>
    </cofactor>
</comment>
<keyword evidence="7" id="KW-0520">NAD</keyword>
<evidence type="ECO:0000256" key="8">
    <source>
        <dbReference type="RuleBase" id="RU361277"/>
    </source>
</evidence>
<feature type="domain" description="Alcohol dehydrogenase-like N-terminal" evidence="10">
    <location>
        <begin position="68"/>
        <end position="182"/>
    </location>
</feature>
<keyword evidence="4 8" id="KW-0479">Metal-binding</keyword>
<dbReference type="GO" id="GO:0003939">
    <property type="term" value="F:L-iditol 2-dehydrogenase (NAD+) activity"/>
    <property type="evidence" value="ECO:0007669"/>
    <property type="project" value="TreeGrafter"/>
</dbReference>
<comment type="caution">
    <text evidence="11">The sequence shown here is derived from an EMBL/GenBank/DDBJ whole genome shotgun (WGS) entry which is preliminary data.</text>
</comment>
<dbReference type="FunFam" id="3.40.50.720:FF:000068">
    <property type="entry name" value="Sorbitol dehydrogenase"/>
    <property type="match status" value="1"/>
</dbReference>
<keyword evidence="6" id="KW-0560">Oxidoreductase</keyword>